<dbReference type="STRING" id="296218.AWN68_17555"/>
<evidence type="ECO:0000313" key="2">
    <source>
        <dbReference type="Proteomes" id="UP000075615"/>
    </source>
</evidence>
<dbReference type="InterPro" id="IPR006175">
    <property type="entry name" value="YjgF/YER057c/UK114"/>
</dbReference>
<dbReference type="RefSeq" id="WP_068414012.1">
    <property type="nucleotide sequence ID" value="NZ_LRDB01000009.1"/>
</dbReference>
<dbReference type="InterPro" id="IPR035709">
    <property type="entry name" value="YoaB-like"/>
</dbReference>
<dbReference type="SUPFAM" id="SSF55298">
    <property type="entry name" value="YjgF-like"/>
    <property type="match status" value="1"/>
</dbReference>
<gene>
    <name evidence="1" type="ORF">AWN68_17555</name>
</gene>
<accession>A0A150XLR3</accession>
<evidence type="ECO:0000313" key="1">
    <source>
        <dbReference type="EMBL" id="KYG79613.1"/>
    </source>
</evidence>
<reference evidence="1 2" key="1">
    <citation type="submission" date="2016-01" db="EMBL/GenBank/DDBJ databases">
        <title>Genome sequencing of Roseivirga echinicomitans KMM 6058.</title>
        <authorList>
            <person name="Selvaratnam C."/>
            <person name="Thevarajoo S."/>
            <person name="Goh K.M."/>
            <person name="Ee R."/>
            <person name="Chan K.-G."/>
            <person name="Chong C.S."/>
        </authorList>
    </citation>
    <scope>NUCLEOTIDE SEQUENCE [LARGE SCALE GENOMIC DNA]</scope>
    <source>
        <strain evidence="1 2">KMM 6058</strain>
    </source>
</reference>
<keyword evidence="2" id="KW-1185">Reference proteome</keyword>
<dbReference type="Pfam" id="PF01042">
    <property type="entry name" value="Ribonuc_L-PSP"/>
    <property type="match status" value="1"/>
</dbReference>
<dbReference type="Gene3D" id="3.30.1330.40">
    <property type="entry name" value="RutC-like"/>
    <property type="match status" value="1"/>
</dbReference>
<comment type="caution">
    <text evidence="1">The sequence shown here is derived from an EMBL/GenBank/DDBJ whole genome shotgun (WGS) entry which is preliminary data.</text>
</comment>
<evidence type="ECO:0008006" key="3">
    <source>
        <dbReference type="Google" id="ProtNLM"/>
    </source>
</evidence>
<name>A0A150XLR3_9BACT</name>
<protein>
    <recommendedName>
        <fullName evidence="3">Aminoacrylate peracid reductase</fullName>
    </recommendedName>
</protein>
<dbReference type="EMBL" id="LRDB01000009">
    <property type="protein sequence ID" value="KYG79613.1"/>
    <property type="molecule type" value="Genomic_DNA"/>
</dbReference>
<dbReference type="Proteomes" id="UP000075615">
    <property type="component" value="Unassembled WGS sequence"/>
</dbReference>
<dbReference type="OrthoDB" id="9803101at2"/>
<dbReference type="CDD" id="cd06150">
    <property type="entry name" value="YjgF_YER057c_UK114_like_2"/>
    <property type="match status" value="1"/>
</dbReference>
<sequence>MERLNKSHRMSQIVMHGDTIYLAGQVCKDDTQDMKGQTQSVLDKIDAHLESVGSNKSKLLMVQIFVSDMSLVGQMNEVWDAWVDQNDPPARACVQAPFARPELLVEMVATAAI</sequence>
<dbReference type="PANTHER" id="PTHR47328">
    <property type="match status" value="1"/>
</dbReference>
<organism evidence="1 2">
    <name type="scientific">Roseivirga echinicomitans</name>
    <dbReference type="NCBI Taxonomy" id="296218"/>
    <lineage>
        <taxon>Bacteria</taxon>
        <taxon>Pseudomonadati</taxon>
        <taxon>Bacteroidota</taxon>
        <taxon>Cytophagia</taxon>
        <taxon>Cytophagales</taxon>
        <taxon>Roseivirgaceae</taxon>
        <taxon>Roseivirga</taxon>
    </lineage>
</organism>
<dbReference type="AlphaFoldDB" id="A0A150XLR3"/>
<dbReference type="InterPro" id="IPR035959">
    <property type="entry name" value="RutC-like_sf"/>
</dbReference>
<proteinExistence type="predicted"/>
<dbReference type="PANTHER" id="PTHR47328:SF1">
    <property type="entry name" value="RUTC FAMILY PROTEIN YOAB"/>
    <property type="match status" value="1"/>
</dbReference>